<evidence type="ECO:0000313" key="3">
    <source>
        <dbReference type="EMBL" id="AJC12267.1"/>
    </source>
</evidence>
<dbReference type="HOGENOM" id="CLU_1545218_0_0_11"/>
<sequence length="152" mass="17480">MAETYEKRSGKATRQKYVKDRRDKVVQVRMNDAELSLLDERRGTCSRSNFLRGELYASRYAPPSREVVLDVPALDRVRVELNRIGVNMNQIARARNRRLSGMGVLDAVREEMRTKDEAEAFREFRDSVDKLRAQVEGLRADLQAYVETGGDV</sequence>
<evidence type="ECO:0000313" key="4">
    <source>
        <dbReference type="Proteomes" id="UP000031121"/>
    </source>
</evidence>
<feature type="coiled-coil region" evidence="1">
    <location>
        <begin position="121"/>
        <end position="148"/>
    </location>
</feature>
<proteinExistence type="predicted"/>
<dbReference type="OrthoDB" id="4289434at2"/>
<evidence type="ECO:0000256" key="1">
    <source>
        <dbReference type="SAM" id="Coils"/>
    </source>
</evidence>
<dbReference type="RefSeq" id="WP_039689466.1">
    <property type="nucleotide sequence ID" value="NZ_CP009302.1"/>
</dbReference>
<name>A0A0A8BAS6_9ACTN</name>
<dbReference type="InterPro" id="IPR008687">
    <property type="entry name" value="MobC"/>
</dbReference>
<keyword evidence="4" id="KW-1185">Reference proteome</keyword>
<dbReference type="EMBL" id="CP009302">
    <property type="protein sequence ID" value="AJC12267.1"/>
    <property type="molecule type" value="Genomic_DNA"/>
</dbReference>
<dbReference type="Proteomes" id="UP000031121">
    <property type="component" value="Chromosome"/>
</dbReference>
<reference evidence="4" key="1">
    <citation type="submission" date="2014-08" db="EMBL/GenBank/DDBJ databases">
        <title>Coriobacteriaceae sp. complete genome.</title>
        <authorList>
            <person name="Looft T."/>
            <person name="Bayles D.O."/>
            <person name="Stanton T.B."/>
        </authorList>
    </citation>
    <scope>NUCLEOTIDE SEQUENCE [LARGE SCALE GENOMIC DNA]</scope>
    <source>
        <strain evidence="4">68-1-3</strain>
    </source>
</reference>
<reference evidence="3 4" key="2">
    <citation type="journal article" date="2015" name="Genome Announc.">
        <title>Complete Genome Sequence of Coriobacteriaceae Strain 68-1-3, a Novel Mucus-Degrading Isolate from the Swine Intestinal Tract.</title>
        <authorList>
            <person name="Looft T."/>
            <person name="Bayles D.O."/>
            <person name="Alt D.P."/>
            <person name="Stanton T.B."/>
        </authorList>
    </citation>
    <scope>NUCLEOTIDE SEQUENCE [LARGE SCALE GENOMIC DNA]</scope>
    <source>
        <strain evidence="3 4">68-1-3</strain>
    </source>
</reference>
<dbReference type="Pfam" id="PF05713">
    <property type="entry name" value="MobC"/>
    <property type="match status" value="1"/>
</dbReference>
<protein>
    <submittedName>
        <fullName evidence="3">Mobilization protein</fullName>
    </submittedName>
</protein>
<organism evidence="3 4">
    <name type="scientific">Berryella intestinalis</name>
    <dbReference type="NCBI Taxonomy" id="1531429"/>
    <lineage>
        <taxon>Bacteria</taxon>
        <taxon>Bacillati</taxon>
        <taxon>Actinomycetota</taxon>
        <taxon>Coriobacteriia</taxon>
        <taxon>Eggerthellales</taxon>
        <taxon>Eggerthellaceae</taxon>
        <taxon>Berryella</taxon>
    </lineage>
</organism>
<dbReference type="AlphaFoldDB" id="A0A0A8BAS6"/>
<gene>
    <name evidence="3" type="ORF">JI75_05935</name>
</gene>
<dbReference type="KEGG" id="cbac:JI75_05935"/>
<accession>A0A0A8BAS6</accession>
<feature type="domain" description="Bacterial mobilisation" evidence="2">
    <location>
        <begin position="80"/>
        <end position="110"/>
    </location>
</feature>
<evidence type="ECO:0000259" key="2">
    <source>
        <dbReference type="Pfam" id="PF05713"/>
    </source>
</evidence>
<keyword evidence="1" id="KW-0175">Coiled coil</keyword>